<evidence type="ECO:0000256" key="3">
    <source>
        <dbReference type="ARBA" id="ARBA00022692"/>
    </source>
</evidence>
<dbReference type="PANTHER" id="PTHR38459:SF1">
    <property type="entry name" value="PROPHAGE BACTOPRENOL-LINKED GLUCOSE TRANSLOCASE HOMOLOG"/>
    <property type="match status" value="1"/>
</dbReference>
<keyword evidence="5 6" id="KW-0472">Membrane</keyword>
<dbReference type="RefSeq" id="WP_058457825.1">
    <property type="nucleotide sequence ID" value="NZ_CAAAIY010000003.1"/>
</dbReference>
<gene>
    <name evidence="8" type="ORF">Lboz_0112</name>
</gene>
<evidence type="ECO:0000313" key="9">
    <source>
        <dbReference type="Proteomes" id="UP000054695"/>
    </source>
</evidence>
<dbReference type="GO" id="GO:0000271">
    <property type="term" value="P:polysaccharide biosynthetic process"/>
    <property type="evidence" value="ECO:0007669"/>
    <property type="project" value="InterPro"/>
</dbReference>
<comment type="subcellular location">
    <subcellularLocation>
        <location evidence="1">Membrane</location>
        <topology evidence="1">Multi-pass membrane protein</topology>
    </subcellularLocation>
</comment>
<dbReference type="OrthoDB" id="8562382at2"/>
<evidence type="ECO:0000256" key="1">
    <source>
        <dbReference type="ARBA" id="ARBA00004141"/>
    </source>
</evidence>
<evidence type="ECO:0000259" key="7">
    <source>
        <dbReference type="Pfam" id="PF04138"/>
    </source>
</evidence>
<name>A0A0W0S116_LEGBO</name>
<dbReference type="STRING" id="447.Lboz_0112"/>
<feature type="transmembrane region" description="Helical" evidence="6">
    <location>
        <begin position="38"/>
        <end position="57"/>
    </location>
</feature>
<evidence type="ECO:0000256" key="2">
    <source>
        <dbReference type="ARBA" id="ARBA00009399"/>
    </source>
</evidence>
<protein>
    <submittedName>
        <fullName evidence="8">GtrA-like protein</fullName>
    </submittedName>
</protein>
<dbReference type="AlphaFoldDB" id="A0A0W0S116"/>
<feature type="domain" description="GtrA/DPMS transmembrane" evidence="7">
    <location>
        <begin position="14"/>
        <end position="127"/>
    </location>
</feature>
<proteinExistence type="inferred from homology"/>
<evidence type="ECO:0000256" key="4">
    <source>
        <dbReference type="ARBA" id="ARBA00022989"/>
    </source>
</evidence>
<evidence type="ECO:0000256" key="6">
    <source>
        <dbReference type="SAM" id="Phobius"/>
    </source>
</evidence>
<dbReference type="Proteomes" id="UP000054695">
    <property type="component" value="Unassembled WGS sequence"/>
</dbReference>
<dbReference type="GO" id="GO:0005886">
    <property type="term" value="C:plasma membrane"/>
    <property type="evidence" value="ECO:0007669"/>
    <property type="project" value="TreeGrafter"/>
</dbReference>
<keyword evidence="9" id="KW-1185">Reference proteome</keyword>
<comment type="similarity">
    <text evidence="2">Belongs to the GtrA family.</text>
</comment>
<keyword evidence="3 6" id="KW-0812">Transmembrane</keyword>
<sequence length="129" mass="14885">MTAQLKLRHRLIYFVGIGGAAAFIHLFTVFNLVKFMHVQALVANVFAFLIAFNVSFLGHKYLTFSQLHDEKNLSFPHFFLVAASAGIINEMLYFVLLRYTNLNYLFALFLVLGFVSVYSFIISRFWACR</sequence>
<dbReference type="EMBL" id="LNXU01000002">
    <property type="protein sequence ID" value="KTC77159.1"/>
    <property type="molecule type" value="Genomic_DNA"/>
</dbReference>
<dbReference type="InterPro" id="IPR051401">
    <property type="entry name" value="GtrA_CellWall_Glycosyl"/>
</dbReference>
<evidence type="ECO:0000256" key="5">
    <source>
        <dbReference type="ARBA" id="ARBA00023136"/>
    </source>
</evidence>
<keyword evidence="4 6" id="KW-1133">Transmembrane helix</keyword>
<dbReference type="Pfam" id="PF04138">
    <property type="entry name" value="GtrA_DPMS_TM"/>
    <property type="match status" value="1"/>
</dbReference>
<accession>A0A0W0S116</accession>
<comment type="caution">
    <text evidence="8">The sequence shown here is derived from an EMBL/GenBank/DDBJ whole genome shotgun (WGS) entry which is preliminary data.</text>
</comment>
<feature type="transmembrane region" description="Helical" evidence="6">
    <location>
        <begin position="78"/>
        <end position="96"/>
    </location>
</feature>
<evidence type="ECO:0000313" key="8">
    <source>
        <dbReference type="EMBL" id="KTC77159.1"/>
    </source>
</evidence>
<reference evidence="8 9" key="1">
    <citation type="submission" date="2015-11" db="EMBL/GenBank/DDBJ databases">
        <title>Genomic analysis of 38 Legionella species identifies large and diverse effector repertoires.</title>
        <authorList>
            <person name="Burstein D."/>
            <person name="Amaro F."/>
            <person name="Zusman T."/>
            <person name="Lifshitz Z."/>
            <person name="Cohen O."/>
            <person name="Gilbert J.A."/>
            <person name="Pupko T."/>
            <person name="Shuman H.A."/>
            <person name="Segal G."/>
        </authorList>
    </citation>
    <scope>NUCLEOTIDE SEQUENCE [LARGE SCALE GENOMIC DNA]</scope>
    <source>
        <strain evidence="8 9">WIGA</strain>
    </source>
</reference>
<dbReference type="InterPro" id="IPR007267">
    <property type="entry name" value="GtrA_DPMS_TM"/>
</dbReference>
<organism evidence="8 9">
    <name type="scientific">Legionella bozemanae</name>
    <name type="common">Fluoribacter bozemanae</name>
    <dbReference type="NCBI Taxonomy" id="447"/>
    <lineage>
        <taxon>Bacteria</taxon>
        <taxon>Pseudomonadati</taxon>
        <taxon>Pseudomonadota</taxon>
        <taxon>Gammaproteobacteria</taxon>
        <taxon>Legionellales</taxon>
        <taxon>Legionellaceae</taxon>
        <taxon>Legionella</taxon>
    </lineage>
</organism>
<dbReference type="PANTHER" id="PTHR38459">
    <property type="entry name" value="PROPHAGE BACTOPRENOL-LINKED GLUCOSE TRANSLOCASE HOMOLOG"/>
    <property type="match status" value="1"/>
</dbReference>
<feature type="transmembrane region" description="Helical" evidence="6">
    <location>
        <begin position="12"/>
        <end position="32"/>
    </location>
</feature>
<dbReference type="PATRIC" id="fig|447.4.peg.120"/>
<feature type="transmembrane region" description="Helical" evidence="6">
    <location>
        <begin position="102"/>
        <end position="127"/>
    </location>
</feature>